<dbReference type="Pfam" id="PF04191">
    <property type="entry name" value="PEMT"/>
    <property type="match status" value="1"/>
</dbReference>
<name>A0A0C2XLS2_HEBCY</name>
<evidence type="ECO:0000256" key="12">
    <source>
        <dbReference type="SAM" id="Phobius"/>
    </source>
</evidence>
<evidence type="ECO:0000256" key="2">
    <source>
        <dbReference type="ARBA" id="ARBA00022516"/>
    </source>
</evidence>
<comment type="subcellular location">
    <subcellularLocation>
        <location evidence="1">Endomembrane system</location>
        <topology evidence="1">Multi-pass membrane protein</topology>
    </subcellularLocation>
</comment>
<dbReference type="HOGENOM" id="CLU_065200_6_0_1"/>
<evidence type="ECO:0000256" key="8">
    <source>
        <dbReference type="ARBA" id="ARBA00023098"/>
    </source>
</evidence>
<accession>A0A0C2XLS2</accession>
<keyword evidence="5 12" id="KW-0812">Transmembrane</keyword>
<dbReference type="GO" id="GO:0012505">
    <property type="term" value="C:endomembrane system"/>
    <property type="evidence" value="ECO:0007669"/>
    <property type="project" value="UniProtKB-SubCell"/>
</dbReference>
<dbReference type="Proteomes" id="UP000053424">
    <property type="component" value="Unassembled WGS sequence"/>
</dbReference>
<evidence type="ECO:0000256" key="5">
    <source>
        <dbReference type="ARBA" id="ARBA00022692"/>
    </source>
</evidence>
<evidence type="ECO:0000256" key="9">
    <source>
        <dbReference type="ARBA" id="ARBA00023136"/>
    </source>
</evidence>
<dbReference type="OrthoDB" id="422086at2759"/>
<proteinExistence type="predicted"/>
<evidence type="ECO:0000256" key="4">
    <source>
        <dbReference type="ARBA" id="ARBA00022691"/>
    </source>
</evidence>
<dbReference type="InterPro" id="IPR007318">
    <property type="entry name" value="Phopholipid_MeTrfase"/>
</dbReference>
<dbReference type="PANTHER" id="PTHR12714">
    <property type="entry name" value="PROTEIN-S ISOPRENYLCYSTEINE O-METHYLTRANSFERASE"/>
    <property type="match status" value="1"/>
</dbReference>
<evidence type="ECO:0000256" key="1">
    <source>
        <dbReference type="ARBA" id="ARBA00004127"/>
    </source>
</evidence>
<keyword evidence="2" id="KW-0444">Lipid biosynthesis</keyword>
<dbReference type="PANTHER" id="PTHR12714:SF9">
    <property type="entry name" value="PROTEIN-S-ISOPRENYLCYSTEINE O-METHYLTRANSFERASE"/>
    <property type="match status" value="1"/>
</dbReference>
<dbReference type="STRING" id="686832.A0A0C2XLS2"/>
<keyword evidence="7 12" id="KW-1133">Transmembrane helix</keyword>
<dbReference type="AlphaFoldDB" id="A0A0C2XLS2"/>
<evidence type="ECO:0000313" key="13">
    <source>
        <dbReference type="EMBL" id="KIM38673.1"/>
    </source>
</evidence>
<evidence type="ECO:0000256" key="6">
    <source>
        <dbReference type="ARBA" id="ARBA00022824"/>
    </source>
</evidence>
<dbReference type="GO" id="GO:0032259">
    <property type="term" value="P:methylation"/>
    <property type="evidence" value="ECO:0007669"/>
    <property type="project" value="UniProtKB-KW"/>
</dbReference>
<keyword evidence="6" id="KW-0256">Endoplasmic reticulum</keyword>
<keyword evidence="3" id="KW-0489">Methyltransferase</keyword>
<evidence type="ECO:0000256" key="7">
    <source>
        <dbReference type="ARBA" id="ARBA00022989"/>
    </source>
</evidence>
<keyword evidence="9 12" id="KW-0472">Membrane</keyword>
<evidence type="ECO:0000313" key="14">
    <source>
        <dbReference type="Proteomes" id="UP000053424"/>
    </source>
</evidence>
<evidence type="ECO:0000256" key="10">
    <source>
        <dbReference type="ARBA" id="ARBA00023209"/>
    </source>
</evidence>
<dbReference type="Gene3D" id="1.20.120.1630">
    <property type="match status" value="1"/>
</dbReference>
<reference evidence="13 14" key="1">
    <citation type="submission" date="2014-04" db="EMBL/GenBank/DDBJ databases">
        <authorList>
            <consortium name="DOE Joint Genome Institute"/>
            <person name="Kuo A."/>
            <person name="Gay G."/>
            <person name="Dore J."/>
            <person name="Kohler A."/>
            <person name="Nagy L.G."/>
            <person name="Floudas D."/>
            <person name="Copeland A."/>
            <person name="Barry K.W."/>
            <person name="Cichocki N."/>
            <person name="Veneault-Fourrey C."/>
            <person name="LaButti K."/>
            <person name="Lindquist E.A."/>
            <person name="Lipzen A."/>
            <person name="Lundell T."/>
            <person name="Morin E."/>
            <person name="Murat C."/>
            <person name="Sun H."/>
            <person name="Tunlid A."/>
            <person name="Henrissat B."/>
            <person name="Grigoriev I.V."/>
            <person name="Hibbett D.S."/>
            <person name="Martin F."/>
            <person name="Nordberg H.P."/>
            <person name="Cantor M.N."/>
            <person name="Hua S.X."/>
        </authorList>
    </citation>
    <scope>NUCLEOTIDE SEQUENCE [LARGE SCALE GENOMIC DNA]</scope>
    <source>
        <strain evidence="14">h7</strain>
    </source>
</reference>
<dbReference type="GO" id="GO:0008168">
    <property type="term" value="F:methyltransferase activity"/>
    <property type="evidence" value="ECO:0007669"/>
    <property type="project" value="UniProtKB-KW"/>
</dbReference>
<keyword evidence="3" id="KW-0808">Transferase</keyword>
<keyword evidence="8" id="KW-0443">Lipid metabolism</keyword>
<keyword evidence="4" id="KW-0949">S-adenosyl-L-methionine</keyword>
<dbReference type="UniPathway" id="UPA00753"/>
<evidence type="ECO:0000256" key="3">
    <source>
        <dbReference type="ARBA" id="ARBA00022603"/>
    </source>
</evidence>
<dbReference type="EMBL" id="KN831789">
    <property type="protein sequence ID" value="KIM38673.1"/>
    <property type="molecule type" value="Genomic_DNA"/>
</dbReference>
<dbReference type="GO" id="GO:0006656">
    <property type="term" value="P:phosphatidylcholine biosynthetic process"/>
    <property type="evidence" value="ECO:0007669"/>
    <property type="project" value="UniProtKB-UniPathway"/>
</dbReference>
<evidence type="ECO:0008006" key="15">
    <source>
        <dbReference type="Google" id="ProtNLM"/>
    </source>
</evidence>
<keyword evidence="14" id="KW-1185">Reference proteome</keyword>
<gene>
    <name evidence="13" type="ORF">M413DRAFT_75745</name>
</gene>
<sequence length="237" mass="26946">MSLARIPLTFLVCWAFKKCVTPPNPPPARSERITTNFMEFEWYTQRSSFYSTTIQWMAGILEIATILAWNFRSSAISQSILSLLIMKGGRPEGLQLKPVITLGGIMMITGSLIRLLTYRYLGEFFRFEASIQPNHKLVTSGPYSIVRHPSYTGILISHSGWFLWQFGEGSWIRESGLWGTAQGKFVVLSYAVIAILGALYLVLRRMSNEDKALGEQFGKRWDEWAKKVPYCVVPGIY</sequence>
<organism evidence="13 14">
    <name type="scientific">Hebeloma cylindrosporum</name>
    <dbReference type="NCBI Taxonomy" id="76867"/>
    <lineage>
        <taxon>Eukaryota</taxon>
        <taxon>Fungi</taxon>
        <taxon>Dikarya</taxon>
        <taxon>Basidiomycota</taxon>
        <taxon>Agaricomycotina</taxon>
        <taxon>Agaricomycetes</taxon>
        <taxon>Agaricomycetidae</taxon>
        <taxon>Agaricales</taxon>
        <taxon>Agaricineae</taxon>
        <taxon>Hymenogastraceae</taxon>
        <taxon>Hebeloma</taxon>
    </lineage>
</organism>
<feature type="transmembrane region" description="Helical" evidence="12">
    <location>
        <begin position="185"/>
        <end position="203"/>
    </location>
</feature>
<keyword evidence="11" id="KW-1208">Phospholipid metabolism</keyword>
<protein>
    <recommendedName>
        <fullName evidence="15">Protein-S-isoprenylcysteine O-methyltransferase</fullName>
    </recommendedName>
</protein>
<keyword evidence="10" id="KW-0594">Phospholipid biosynthesis</keyword>
<evidence type="ECO:0000256" key="11">
    <source>
        <dbReference type="ARBA" id="ARBA00023264"/>
    </source>
</evidence>
<reference evidence="14" key="2">
    <citation type="submission" date="2015-01" db="EMBL/GenBank/DDBJ databases">
        <title>Evolutionary Origins and Diversification of the Mycorrhizal Mutualists.</title>
        <authorList>
            <consortium name="DOE Joint Genome Institute"/>
            <consortium name="Mycorrhizal Genomics Consortium"/>
            <person name="Kohler A."/>
            <person name="Kuo A."/>
            <person name="Nagy L.G."/>
            <person name="Floudas D."/>
            <person name="Copeland A."/>
            <person name="Barry K.W."/>
            <person name="Cichocki N."/>
            <person name="Veneault-Fourrey C."/>
            <person name="LaButti K."/>
            <person name="Lindquist E.A."/>
            <person name="Lipzen A."/>
            <person name="Lundell T."/>
            <person name="Morin E."/>
            <person name="Murat C."/>
            <person name="Riley R."/>
            <person name="Ohm R."/>
            <person name="Sun H."/>
            <person name="Tunlid A."/>
            <person name="Henrissat B."/>
            <person name="Grigoriev I.V."/>
            <person name="Hibbett D.S."/>
            <person name="Martin F."/>
        </authorList>
    </citation>
    <scope>NUCLEOTIDE SEQUENCE [LARGE SCALE GENOMIC DNA]</scope>
    <source>
        <strain evidence="14">h7</strain>
    </source>
</reference>